<proteinExistence type="predicted"/>
<evidence type="ECO:0000313" key="2">
    <source>
        <dbReference type="Proteomes" id="UP000000763"/>
    </source>
</evidence>
<accession>Q5VQ12</accession>
<reference evidence="2" key="1">
    <citation type="journal article" date="2005" name="Nature">
        <title>The map-based sequence of the rice genome.</title>
        <authorList>
            <consortium name="International rice genome sequencing project (IRGSP)"/>
            <person name="Matsumoto T."/>
            <person name="Wu J."/>
            <person name="Kanamori H."/>
            <person name="Katayose Y."/>
            <person name="Fujisawa M."/>
            <person name="Namiki N."/>
            <person name="Mizuno H."/>
            <person name="Yamamoto K."/>
            <person name="Antonio B.A."/>
            <person name="Baba T."/>
            <person name="Sakata K."/>
            <person name="Nagamura Y."/>
            <person name="Aoki H."/>
            <person name="Arikawa K."/>
            <person name="Arita K."/>
            <person name="Bito T."/>
            <person name="Chiden Y."/>
            <person name="Fujitsuka N."/>
            <person name="Fukunaka R."/>
            <person name="Hamada M."/>
            <person name="Harada C."/>
            <person name="Hayashi A."/>
            <person name="Hijishita S."/>
            <person name="Honda M."/>
            <person name="Hosokawa S."/>
            <person name="Ichikawa Y."/>
            <person name="Idonuma A."/>
            <person name="Iijima M."/>
            <person name="Ikeda M."/>
            <person name="Ikeno M."/>
            <person name="Ito K."/>
            <person name="Ito S."/>
            <person name="Ito T."/>
            <person name="Ito Y."/>
            <person name="Ito Y."/>
            <person name="Iwabuchi A."/>
            <person name="Kamiya K."/>
            <person name="Karasawa W."/>
            <person name="Kurita K."/>
            <person name="Katagiri S."/>
            <person name="Kikuta A."/>
            <person name="Kobayashi H."/>
            <person name="Kobayashi N."/>
            <person name="Machita K."/>
            <person name="Maehara T."/>
            <person name="Masukawa M."/>
            <person name="Mizubayashi T."/>
            <person name="Mukai Y."/>
            <person name="Nagasaki H."/>
            <person name="Nagata Y."/>
            <person name="Naito S."/>
            <person name="Nakashima M."/>
            <person name="Nakama Y."/>
            <person name="Nakamichi Y."/>
            <person name="Nakamura M."/>
            <person name="Meguro A."/>
            <person name="Negishi M."/>
            <person name="Ohta I."/>
            <person name="Ohta T."/>
            <person name="Okamoto M."/>
            <person name="Ono N."/>
            <person name="Saji S."/>
            <person name="Sakaguchi M."/>
            <person name="Sakai K."/>
            <person name="Shibata M."/>
            <person name="Shimokawa T."/>
            <person name="Song J."/>
            <person name="Takazaki Y."/>
            <person name="Terasawa K."/>
            <person name="Tsugane M."/>
            <person name="Tsuji K."/>
            <person name="Ueda S."/>
            <person name="Waki K."/>
            <person name="Yamagata H."/>
            <person name="Yamamoto M."/>
            <person name="Yamamoto S."/>
            <person name="Yamane H."/>
            <person name="Yoshiki S."/>
            <person name="Yoshihara R."/>
            <person name="Yukawa K."/>
            <person name="Zhong H."/>
            <person name="Yano M."/>
            <person name="Yuan Q."/>
            <person name="Ouyang S."/>
            <person name="Liu J."/>
            <person name="Jones K.M."/>
            <person name="Gansberger K."/>
            <person name="Moffat K."/>
            <person name="Hill J."/>
            <person name="Bera J."/>
            <person name="Fadrosh D."/>
            <person name="Jin S."/>
            <person name="Johri S."/>
            <person name="Kim M."/>
            <person name="Overton L."/>
            <person name="Reardon M."/>
            <person name="Tsitrin T."/>
            <person name="Vuong H."/>
            <person name="Weaver B."/>
            <person name="Ciecko A."/>
            <person name="Tallon L."/>
            <person name="Jackson J."/>
            <person name="Pai G."/>
            <person name="Aken S.V."/>
            <person name="Utterback T."/>
            <person name="Reidmuller S."/>
            <person name="Feldblyum T."/>
            <person name="Hsiao J."/>
            <person name="Zismann V."/>
            <person name="Iobst S."/>
            <person name="de Vazeille A.R."/>
            <person name="Buell C.R."/>
            <person name="Ying K."/>
            <person name="Li Y."/>
            <person name="Lu T."/>
            <person name="Huang Y."/>
            <person name="Zhao Q."/>
            <person name="Feng Q."/>
            <person name="Zhang L."/>
            <person name="Zhu J."/>
            <person name="Weng Q."/>
            <person name="Mu J."/>
            <person name="Lu Y."/>
            <person name="Fan D."/>
            <person name="Liu Y."/>
            <person name="Guan J."/>
            <person name="Zhang Y."/>
            <person name="Yu S."/>
            <person name="Liu X."/>
            <person name="Zhang Y."/>
            <person name="Hong G."/>
            <person name="Han B."/>
            <person name="Choisne N."/>
            <person name="Demange N."/>
            <person name="Orjeda G."/>
            <person name="Samain S."/>
            <person name="Cattolico L."/>
            <person name="Pelletier E."/>
            <person name="Couloux A."/>
            <person name="Segurens B."/>
            <person name="Wincker P."/>
            <person name="D'Hont A."/>
            <person name="Scarpelli C."/>
            <person name="Weissenbach J."/>
            <person name="Salanoubat M."/>
            <person name="Quetier F."/>
            <person name="Yu Y."/>
            <person name="Kim H.R."/>
            <person name="Rambo T."/>
            <person name="Currie J."/>
            <person name="Collura K."/>
            <person name="Luo M."/>
            <person name="Yang T."/>
            <person name="Ammiraju J.S.S."/>
            <person name="Engler F."/>
            <person name="Soderlund C."/>
            <person name="Wing R.A."/>
            <person name="Palmer L.E."/>
            <person name="de la Bastide M."/>
            <person name="Spiegel L."/>
            <person name="Nascimento L."/>
            <person name="Zutavern T."/>
            <person name="O'Shaughnessy A."/>
            <person name="Dike S."/>
            <person name="Dedhia N."/>
            <person name="Preston R."/>
            <person name="Balija V."/>
            <person name="McCombie W.R."/>
            <person name="Chow T."/>
            <person name="Chen H."/>
            <person name="Chung M."/>
            <person name="Chen C."/>
            <person name="Shaw J."/>
            <person name="Wu H."/>
            <person name="Hsiao K."/>
            <person name="Chao Y."/>
            <person name="Chu M."/>
            <person name="Cheng C."/>
            <person name="Hour A."/>
            <person name="Lee P."/>
            <person name="Lin S."/>
            <person name="Lin Y."/>
            <person name="Liou J."/>
            <person name="Liu S."/>
            <person name="Hsing Y."/>
            <person name="Raghuvanshi S."/>
            <person name="Mohanty A."/>
            <person name="Bharti A.K."/>
            <person name="Gaur A."/>
            <person name="Gupta V."/>
            <person name="Kumar D."/>
            <person name="Ravi V."/>
            <person name="Vij S."/>
            <person name="Kapur A."/>
            <person name="Khurana P."/>
            <person name="Khurana P."/>
            <person name="Khurana J.P."/>
            <person name="Tyagi A.K."/>
            <person name="Gaikwad K."/>
            <person name="Singh A."/>
            <person name="Dalal V."/>
            <person name="Srivastava S."/>
            <person name="Dixit A."/>
            <person name="Pal A.K."/>
            <person name="Ghazi I.A."/>
            <person name="Yadav M."/>
            <person name="Pandit A."/>
            <person name="Bhargava A."/>
            <person name="Sureshbabu K."/>
            <person name="Batra K."/>
            <person name="Sharma T.R."/>
            <person name="Mohapatra T."/>
            <person name="Singh N.K."/>
            <person name="Messing J."/>
            <person name="Nelson A.B."/>
            <person name="Fuks G."/>
            <person name="Kavchok S."/>
            <person name="Keizer G."/>
            <person name="Linton E."/>
            <person name="Llaca V."/>
            <person name="Song R."/>
            <person name="Tanyolac B."/>
            <person name="Young S."/>
            <person name="Ho-Il K."/>
            <person name="Hahn J.H."/>
            <person name="Sangsakoo G."/>
            <person name="Vanavichit A."/>
            <person name="de Mattos Luiz.A.T."/>
            <person name="Zimmer P.D."/>
            <person name="Malone G."/>
            <person name="Dellagostin O."/>
            <person name="de Oliveira A.C."/>
            <person name="Bevan M."/>
            <person name="Bancroft I."/>
            <person name="Minx P."/>
            <person name="Cordum H."/>
            <person name="Wilson R."/>
            <person name="Cheng Z."/>
            <person name="Jin W."/>
            <person name="Jiang J."/>
            <person name="Leong S.A."/>
            <person name="Iwama H."/>
            <person name="Gojobori T."/>
            <person name="Itoh T."/>
            <person name="Niimura Y."/>
            <person name="Fujii Y."/>
            <person name="Habara T."/>
            <person name="Sakai H."/>
            <person name="Sato Y."/>
            <person name="Wilson G."/>
            <person name="Kumar K."/>
            <person name="McCouch S."/>
            <person name="Juretic N."/>
            <person name="Hoen D."/>
            <person name="Wright S."/>
            <person name="Bruskiewich R."/>
            <person name="Bureau T."/>
            <person name="Miyao A."/>
            <person name="Hirochika H."/>
            <person name="Nishikawa T."/>
            <person name="Kadowaki K."/>
            <person name="Sugiura M."/>
            <person name="Burr B."/>
            <person name="Sasaki T."/>
        </authorList>
    </citation>
    <scope>NUCLEOTIDE SEQUENCE [LARGE SCALE GENOMIC DNA]</scope>
    <source>
        <strain evidence="2">cv. Nipponbare</strain>
    </source>
</reference>
<dbReference type="Proteomes" id="UP000000763">
    <property type="component" value="Chromosome 6"/>
</dbReference>
<dbReference type="AlphaFoldDB" id="Q5VQ12"/>
<protein>
    <submittedName>
        <fullName evidence="1">Uncharacterized protein</fullName>
    </submittedName>
</protein>
<evidence type="ECO:0000313" key="1">
    <source>
        <dbReference type="EMBL" id="BAD68463.1"/>
    </source>
</evidence>
<name>Q5VQ12_ORYSJ</name>
<sequence length="98" mass="10845">MQAIDEEQEQGRPGEKADVTVAKKASSSIYSGRVCVYVWQKKKQAAICNLQLAAGSHSIMSLSRDRDVSEREEIIRDDQNLSSLATLPAGRLFVVHVE</sequence>
<reference evidence="2" key="2">
    <citation type="journal article" date="2008" name="Nucleic Acids Res.">
        <title>The rice annotation project database (RAP-DB): 2008 update.</title>
        <authorList>
            <consortium name="The rice annotation project (RAP)"/>
        </authorList>
    </citation>
    <scope>GENOME REANNOTATION</scope>
    <source>
        <strain evidence="2">cv. Nipponbare</strain>
    </source>
</reference>
<dbReference type="EMBL" id="AP003526">
    <property type="protein sequence ID" value="BAD68463.1"/>
    <property type="molecule type" value="Genomic_DNA"/>
</dbReference>
<organism evidence="1 2">
    <name type="scientific">Oryza sativa subsp. japonica</name>
    <name type="common">Rice</name>
    <dbReference type="NCBI Taxonomy" id="39947"/>
    <lineage>
        <taxon>Eukaryota</taxon>
        <taxon>Viridiplantae</taxon>
        <taxon>Streptophyta</taxon>
        <taxon>Embryophyta</taxon>
        <taxon>Tracheophyta</taxon>
        <taxon>Spermatophyta</taxon>
        <taxon>Magnoliopsida</taxon>
        <taxon>Liliopsida</taxon>
        <taxon>Poales</taxon>
        <taxon>Poaceae</taxon>
        <taxon>BOP clade</taxon>
        <taxon>Oryzoideae</taxon>
        <taxon>Oryzeae</taxon>
        <taxon>Oryzinae</taxon>
        <taxon>Oryza</taxon>
        <taxon>Oryza sativa</taxon>
    </lineage>
</organism>
<gene>
    <name evidence="1" type="primary">P0548D03.24</name>
</gene>